<dbReference type="EMBL" id="NCKW01011225">
    <property type="protein sequence ID" value="POM63997.1"/>
    <property type="molecule type" value="Genomic_DNA"/>
</dbReference>
<organism evidence="1 2">
    <name type="scientific">Phytophthora palmivora</name>
    <dbReference type="NCBI Taxonomy" id="4796"/>
    <lineage>
        <taxon>Eukaryota</taxon>
        <taxon>Sar</taxon>
        <taxon>Stramenopiles</taxon>
        <taxon>Oomycota</taxon>
        <taxon>Peronosporomycetes</taxon>
        <taxon>Peronosporales</taxon>
        <taxon>Peronosporaceae</taxon>
        <taxon>Phytophthora</taxon>
    </lineage>
</organism>
<reference evidence="1 2" key="1">
    <citation type="journal article" date="2017" name="Genome Biol. Evol.">
        <title>Phytophthora megakarya and P. palmivora, closely related causal agents of cacao black pod rot, underwent increases in genome sizes and gene numbers by different mechanisms.</title>
        <authorList>
            <person name="Ali S.S."/>
            <person name="Shao J."/>
            <person name="Lary D.J."/>
            <person name="Kronmiller B."/>
            <person name="Shen D."/>
            <person name="Strem M.D."/>
            <person name="Amoako-Attah I."/>
            <person name="Akrofi A.Y."/>
            <person name="Begoude B.A."/>
            <person name="Ten Hoopen G.M."/>
            <person name="Coulibaly K."/>
            <person name="Kebe B.I."/>
            <person name="Melnick R.L."/>
            <person name="Guiltinan M.J."/>
            <person name="Tyler B.M."/>
            <person name="Meinhardt L.W."/>
            <person name="Bailey B.A."/>
        </authorList>
    </citation>
    <scope>NUCLEOTIDE SEQUENCE [LARGE SCALE GENOMIC DNA]</scope>
    <source>
        <strain evidence="2">sbr112.9</strain>
    </source>
</reference>
<evidence type="ECO:0000313" key="1">
    <source>
        <dbReference type="EMBL" id="POM63997.1"/>
    </source>
</evidence>
<comment type="caution">
    <text evidence="1">The sequence shown here is derived from an EMBL/GenBank/DDBJ whole genome shotgun (WGS) entry which is preliminary data.</text>
</comment>
<sequence length="326" mass="37679">MKRLISGLYPFKYSCHINVEVCATSNAVKYIYNYVYKGADMTMVTIEGETQGHSLNKILYLYAVIQASYSRIHAQRRKAGNPFTRTKLCNIPRTCEQCAHSQVDLARRQDNTAFFMVFLAEPEVAGKMLYKDILTVYHWDKIIKVYKNTFLLSAASYMYLHKIQNGFTCVRYCVIGTGLLEDLRAIDGVTYATFHEAAMAAVYLDKDSEWEVCLLEASHERMPYPRWQLFGIILVYTLPNSPLGLWERFKNDLSEDFQREFGLDVDDRKIEYKALQSLDNILRVNGKTLENYGLPVLQDYELEAAVDEQVKGDKIRQELNAYPLEQ</sequence>
<name>A0A2P4XEL8_9STRA</name>
<keyword evidence="2" id="KW-1185">Reference proteome</keyword>
<protein>
    <submittedName>
        <fullName evidence="1">Helitron helicase-like protein</fullName>
    </submittedName>
</protein>
<dbReference type="Proteomes" id="UP000237271">
    <property type="component" value="Unassembled WGS sequence"/>
</dbReference>
<dbReference type="OrthoDB" id="1728974at2759"/>
<keyword evidence="1" id="KW-0547">Nucleotide-binding</keyword>
<accession>A0A2P4XEL8</accession>
<dbReference type="AlphaFoldDB" id="A0A2P4XEL8"/>
<evidence type="ECO:0000313" key="2">
    <source>
        <dbReference type="Proteomes" id="UP000237271"/>
    </source>
</evidence>
<keyword evidence="1" id="KW-0067">ATP-binding</keyword>
<dbReference type="PANTHER" id="PTHR10492:SF57">
    <property type="entry name" value="ATP-DEPENDENT DNA HELICASE"/>
    <property type="match status" value="1"/>
</dbReference>
<keyword evidence="1" id="KW-0347">Helicase</keyword>
<gene>
    <name evidence="1" type="ORF">PHPALM_20539</name>
</gene>
<proteinExistence type="predicted"/>
<keyword evidence="1" id="KW-0378">Hydrolase</keyword>
<dbReference type="GO" id="GO:0004386">
    <property type="term" value="F:helicase activity"/>
    <property type="evidence" value="ECO:0007669"/>
    <property type="project" value="UniProtKB-KW"/>
</dbReference>
<dbReference type="PANTHER" id="PTHR10492">
    <property type="match status" value="1"/>
</dbReference>